<keyword evidence="5" id="KW-1185">Reference proteome</keyword>
<evidence type="ECO:0000313" key="4">
    <source>
        <dbReference type="EMBL" id="GEA52382.1"/>
    </source>
</evidence>
<dbReference type="CDD" id="cd00118">
    <property type="entry name" value="LysM"/>
    <property type="match status" value="1"/>
</dbReference>
<dbReference type="OrthoDB" id="9795421at2"/>
<dbReference type="PANTHER" id="PTHR21666">
    <property type="entry name" value="PEPTIDASE-RELATED"/>
    <property type="match status" value="1"/>
</dbReference>
<dbReference type="NCBIfam" id="NF008123">
    <property type="entry name" value="PRK10871.1"/>
    <property type="match status" value="1"/>
</dbReference>
<accession>A0A4Y3I0J8</accession>
<comment type="similarity">
    <text evidence="1">Belongs to the E.coli NlpD/Haemophilus LppB family.</text>
</comment>
<dbReference type="InterPro" id="IPR016047">
    <property type="entry name" value="M23ase_b-sheet_dom"/>
</dbReference>
<gene>
    <name evidence="4" type="ORF">VIN01S_31860</name>
</gene>
<dbReference type="PANTHER" id="PTHR21666:SF263">
    <property type="entry name" value="MUREIN HYDROLASE ACTIVATOR NLPD"/>
    <property type="match status" value="1"/>
</dbReference>
<protein>
    <submittedName>
        <fullName evidence="4">Membrane protein</fullName>
    </submittedName>
</protein>
<reference evidence="4 5" key="1">
    <citation type="submission" date="2019-06" db="EMBL/GenBank/DDBJ databases">
        <title>Whole genome shotgun sequence of Vibrio inusitatus NBRC 102082.</title>
        <authorList>
            <person name="Hosoyama A."/>
            <person name="Uohara A."/>
            <person name="Ohji S."/>
            <person name="Ichikawa N."/>
        </authorList>
    </citation>
    <scope>NUCLEOTIDE SEQUENCE [LARGE SCALE GENOMIC DNA]</scope>
    <source>
        <strain evidence="4 5">NBRC 102082</strain>
    </source>
</reference>
<dbReference type="Gene3D" id="2.70.70.10">
    <property type="entry name" value="Glucose Permease (Domain IIA)"/>
    <property type="match status" value="1"/>
</dbReference>
<dbReference type="AlphaFoldDB" id="A0A4Y3I0J8"/>
<dbReference type="RefSeq" id="WP_141346825.1">
    <property type="nucleotide sequence ID" value="NZ_BJLF01000019.1"/>
</dbReference>
<feature type="compositionally biased region" description="Low complexity" evidence="2">
    <location>
        <begin position="108"/>
        <end position="131"/>
    </location>
</feature>
<dbReference type="InterPro" id="IPR036779">
    <property type="entry name" value="LysM_dom_sf"/>
</dbReference>
<feature type="domain" description="LysM" evidence="3">
    <location>
        <begin position="43"/>
        <end position="87"/>
    </location>
</feature>
<dbReference type="InterPro" id="IPR018392">
    <property type="entry name" value="LysM"/>
</dbReference>
<dbReference type="Pfam" id="PF01476">
    <property type="entry name" value="LysM"/>
    <property type="match status" value="1"/>
</dbReference>
<dbReference type="InterPro" id="IPR050570">
    <property type="entry name" value="Cell_wall_metabolism_enzyme"/>
</dbReference>
<dbReference type="PROSITE" id="PS51782">
    <property type="entry name" value="LYSM"/>
    <property type="match status" value="1"/>
</dbReference>
<sequence>MDKILRSIIGIVLIATLVGCAPSGYSGKNRDYKQVDRGSFRGSFYTVNKGDTLYYIAYITDRNVNNLIRFNNIKAPYTLRVGQRIKLWHPDYKDTTPVYSSSKPVAVAQASTTKSPQTAQTTAQSSGQTSTNLQNSATAKVDQQSTKEYVGSKQGVNSVATSKPPANKAVSSWKWPTKGRVINKFSSGEQGNKGIDIAGQRGQSVISAASGSVVYSGSALRGYGNLIIVKHNDDYLSAYAHNDSLLVQEGQTVSAGQKIATMGSSGTSGVKLHFEIRYQGKSVNPERYLP</sequence>
<evidence type="ECO:0000256" key="1">
    <source>
        <dbReference type="ARBA" id="ARBA00038420"/>
    </source>
</evidence>
<feature type="region of interest" description="Disordered" evidence="2">
    <location>
        <begin position="107"/>
        <end position="171"/>
    </location>
</feature>
<dbReference type="SUPFAM" id="SSF51261">
    <property type="entry name" value="Duplicated hybrid motif"/>
    <property type="match status" value="1"/>
</dbReference>
<comment type="caution">
    <text evidence="4">The sequence shown here is derived from an EMBL/GenBank/DDBJ whole genome shotgun (WGS) entry which is preliminary data.</text>
</comment>
<feature type="compositionally biased region" description="Polar residues" evidence="2">
    <location>
        <begin position="132"/>
        <end position="147"/>
    </location>
</feature>
<dbReference type="EMBL" id="BJLF01000019">
    <property type="protein sequence ID" value="GEA52382.1"/>
    <property type="molecule type" value="Genomic_DNA"/>
</dbReference>
<evidence type="ECO:0000256" key="2">
    <source>
        <dbReference type="SAM" id="MobiDB-lite"/>
    </source>
</evidence>
<proteinExistence type="inferred from homology"/>
<dbReference type="GO" id="GO:0009279">
    <property type="term" value="C:cell outer membrane"/>
    <property type="evidence" value="ECO:0007669"/>
    <property type="project" value="TreeGrafter"/>
</dbReference>
<dbReference type="Proteomes" id="UP000318717">
    <property type="component" value="Unassembled WGS sequence"/>
</dbReference>
<evidence type="ECO:0000313" key="5">
    <source>
        <dbReference type="Proteomes" id="UP000318717"/>
    </source>
</evidence>
<dbReference type="PROSITE" id="PS51257">
    <property type="entry name" value="PROKAR_LIPOPROTEIN"/>
    <property type="match status" value="1"/>
</dbReference>
<dbReference type="InterPro" id="IPR011055">
    <property type="entry name" value="Dup_hybrid_motif"/>
</dbReference>
<dbReference type="SMART" id="SM00257">
    <property type="entry name" value="LysM"/>
    <property type="match status" value="1"/>
</dbReference>
<organism evidence="4 5">
    <name type="scientific">Vibrio inusitatus NBRC 102082</name>
    <dbReference type="NCBI Taxonomy" id="1219070"/>
    <lineage>
        <taxon>Bacteria</taxon>
        <taxon>Pseudomonadati</taxon>
        <taxon>Pseudomonadota</taxon>
        <taxon>Gammaproteobacteria</taxon>
        <taxon>Vibrionales</taxon>
        <taxon>Vibrionaceae</taxon>
        <taxon>Vibrio</taxon>
    </lineage>
</organism>
<dbReference type="GO" id="GO:0032153">
    <property type="term" value="C:cell division site"/>
    <property type="evidence" value="ECO:0007669"/>
    <property type="project" value="TreeGrafter"/>
</dbReference>
<dbReference type="CDD" id="cd12797">
    <property type="entry name" value="M23_peptidase"/>
    <property type="match status" value="1"/>
</dbReference>
<evidence type="ECO:0000259" key="3">
    <source>
        <dbReference type="PROSITE" id="PS51782"/>
    </source>
</evidence>
<dbReference type="Pfam" id="PF01551">
    <property type="entry name" value="Peptidase_M23"/>
    <property type="match status" value="1"/>
</dbReference>
<dbReference type="Gene3D" id="3.10.350.10">
    <property type="entry name" value="LysM domain"/>
    <property type="match status" value="1"/>
</dbReference>
<dbReference type="GO" id="GO:0004222">
    <property type="term" value="F:metalloendopeptidase activity"/>
    <property type="evidence" value="ECO:0007669"/>
    <property type="project" value="TreeGrafter"/>
</dbReference>
<name>A0A4Y3I0J8_9VIBR</name>